<organism evidence="1 2">
    <name type="scientific">Macellibacteroides fermentans</name>
    <dbReference type="NCBI Taxonomy" id="879969"/>
    <lineage>
        <taxon>Bacteria</taxon>
        <taxon>Pseudomonadati</taxon>
        <taxon>Bacteroidota</taxon>
        <taxon>Bacteroidia</taxon>
        <taxon>Bacteroidales</taxon>
        <taxon>Porphyromonadaceae</taxon>
        <taxon>Macellibacteroides</taxon>
    </lineage>
</organism>
<accession>A0A8E2D4Z1</accession>
<evidence type="ECO:0000313" key="2">
    <source>
        <dbReference type="Proteomes" id="UP000574332"/>
    </source>
</evidence>
<protein>
    <submittedName>
        <fullName evidence="1">Uncharacterized protein</fullName>
    </submittedName>
</protein>
<dbReference type="EMBL" id="JACCCY010000002">
    <property type="protein sequence ID" value="NYI49388.1"/>
    <property type="molecule type" value="Genomic_DNA"/>
</dbReference>
<keyword evidence="2" id="KW-1185">Reference proteome</keyword>
<dbReference type="AlphaFoldDB" id="A0A8E2D4Z1"/>
<dbReference type="Proteomes" id="UP000574332">
    <property type="component" value="Unassembled WGS sequence"/>
</dbReference>
<name>A0A8E2D4Z1_9PORP</name>
<comment type="caution">
    <text evidence="1">The sequence shown here is derived from an EMBL/GenBank/DDBJ whole genome shotgun (WGS) entry which is preliminary data.</text>
</comment>
<reference evidence="1 2" key="1">
    <citation type="submission" date="2020-07" db="EMBL/GenBank/DDBJ databases">
        <title>Genomic Encyclopedia of Type Strains, Phase IV (KMG-IV): sequencing the most valuable type-strain genomes for metagenomic binning, comparative biology and taxonomic classification.</title>
        <authorList>
            <person name="Goeker M."/>
        </authorList>
    </citation>
    <scope>NUCLEOTIDE SEQUENCE [LARGE SCALE GENOMIC DNA]</scope>
    <source>
        <strain evidence="1 2">DSM 23697</strain>
    </source>
</reference>
<evidence type="ECO:0000313" key="1">
    <source>
        <dbReference type="EMBL" id="NYI49388.1"/>
    </source>
</evidence>
<gene>
    <name evidence="1" type="ORF">F5613_001466</name>
</gene>
<proteinExistence type="predicted"/>
<sequence length="36" mass="4398">MDIVYMNLKLINKFARIEYLDLLKWKKEDLPVLTMV</sequence>